<dbReference type="RefSeq" id="WP_011097140.1">
    <property type="nucleotide sequence ID" value="NC_004552.2"/>
</dbReference>
<name>Q5L5V7_CHLAB</name>
<keyword evidence="4" id="KW-1185">Reference proteome</keyword>
<accession>Q5L5V7</accession>
<reference evidence="3 4" key="1">
    <citation type="journal article" date="2005" name="Genome Res.">
        <title>The Chlamydophila abortus genome sequence reveals an array of variable proteins that contribute to interspecies variation.</title>
        <authorList>
            <person name="Thomson N.R."/>
            <person name="Yeats C."/>
            <person name="Bell K."/>
            <person name="Holden M.T.G."/>
            <person name="Bentley S.D."/>
            <person name="Livingstone M."/>
            <person name="Cerdeno-Tarraga A.M."/>
            <person name="Harris B."/>
            <person name="Doggett J."/>
            <person name="Ormond D."/>
            <person name="Mungal K."/>
            <person name="Clarke K."/>
            <person name="Feltwell T."/>
            <person name="Hance Z."/>
            <person name="Sanders M."/>
            <person name="Quail M.A."/>
            <person name="Price C."/>
            <person name="Parkhill J."/>
            <person name="Longbottom D."/>
        </authorList>
    </citation>
    <scope>NUCLEOTIDE SEQUENCE [LARGE SCALE GENOMIC DNA]</scope>
    <source>
        <strain evidence="4">DSM 27085 / S26/3</strain>
    </source>
</reference>
<dbReference type="OrthoDB" id="17774at2"/>
<feature type="transmembrane region" description="Helical" evidence="2">
    <location>
        <begin position="117"/>
        <end position="143"/>
    </location>
</feature>
<evidence type="ECO:0000313" key="3">
    <source>
        <dbReference type="EMBL" id="CAH63975.1"/>
    </source>
</evidence>
<evidence type="ECO:0000313" key="4">
    <source>
        <dbReference type="Proteomes" id="UP000001012"/>
    </source>
</evidence>
<feature type="transmembrane region" description="Helical" evidence="2">
    <location>
        <begin position="241"/>
        <end position="267"/>
    </location>
</feature>
<evidence type="ECO:0000256" key="1">
    <source>
        <dbReference type="SAM" id="MobiDB-lite"/>
    </source>
</evidence>
<dbReference type="HOGENOM" id="CLU_073003_0_0_0"/>
<feature type="region of interest" description="Disordered" evidence="1">
    <location>
        <begin position="340"/>
        <end position="378"/>
    </location>
</feature>
<gene>
    <name evidence="3" type="ordered locus">CAB524</name>
</gene>
<keyword evidence="2" id="KW-1133">Transmembrane helix</keyword>
<protein>
    <submittedName>
        <fullName evidence="3">Inner membrane protein</fullName>
    </submittedName>
</protein>
<dbReference type="Proteomes" id="UP000001012">
    <property type="component" value="Chromosome"/>
</dbReference>
<evidence type="ECO:0000256" key="2">
    <source>
        <dbReference type="SAM" id="Phobius"/>
    </source>
</evidence>
<dbReference type="AlphaFoldDB" id="Q5L5V7"/>
<organism evidence="3 4">
    <name type="scientific">Chlamydia abortus (strain DSM 27085 / S26/3)</name>
    <name type="common">Chlamydophila abortus</name>
    <dbReference type="NCBI Taxonomy" id="218497"/>
    <lineage>
        <taxon>Bacteria</taxon>
        <taxon>Pseudomonadati</taxon>
        <taxon>Chlamydiota</taxon>
        <taxon>Chlamydiia</taxon>
        <taxon>Chlamydiales</taxon>
        <taxon>Chlamydiaceae</taxon>
        <taxon>Chlamydia/Chlamydophila group</taxon>
        <taxon>Chlamydia</taxon>
    </lineage>
</organism>
<feature type="transmembrane region" description="Helical" evidence="2">
    <location>
        <begin position="208"/>
        <end position="235"/>
    </location>
</feature>
<keyword evidence="2" id="KW-0472">Membrane</keyword>
<dbReference type="NCBIfam" id="NF047332">
    <property type="entry name" value="Chlamy_GarD"/>
    <property type="match status" value="1"/>
</dbReference>
<proteinExistence type="predicted"/>
<sequence length="378" mass="40555">MSVSSLNNKVESANTEARCAILSFTEQGKFNFTSLDSGSHVYNFLTQHQDATSTSINRVALSGVPLFPGVDSDAESAFAIMTTADAVLHCIEHILWIRFLCDLCRGSDSRGGSADSIFASFILGILATLVLGIFGASIGSTILSSMKIHHASQEIFKLRQTNQEISLDLSVFQANTPEKAKTKAVAIVTLEANKELVSAYKNYRAAKIGYLMCAIICSIALFALAVGVILGIFFAGPLATAALSAAIIGCCASGGSLLFISFVGFIISSMCMAKKQKEAVVHLNKATLYTMVANQISSHPEDYLRNAFSQTVAQQCLGNQRKENMLSHSEVAYLQQLGQNAGQPPEAFPNNTPSAPPPYFSYAENSPPSYEESMRSAQ</sequence>
<dbReference type="EMBL" id="CR848038">
    <property type="protein sequence ID" value="CAH63975.1"/>
    <property type="molecule type" value="Genomic_DNA"/>
</dbReference>
<dbReference type="KEGG" id="cab:CAB524"/>
<keyword evidence="2" id="KW-0812">Transmembrane</keyword>